<proteinExistence type="inferred from homology"/>
<dbReference type="AlphaFoldDB" id="U4KVE1"/>
<evidence type="ECO:0000256" key="12">
    <source>
        <dbReference type="ARBA" id="ARBA00023242"/>
    </source>
</evidence>
<dbReference type="PANTHER" id="PTHR18867">
    <property type="entry name" value="RAD50"/>
    <property type="match status" value="1"/>
</dbReference>
<dbReference type="GO" id="GO:0000794">
    <property type="term" value="C:condensed nuclear chromosome"/>
    <property type="evidence" value="ECO:0007669"/>
    <property type="project" value="TreeGrafter"/>
</dbReference>
<evidence type="ECO:0000256" key="5">
    <source>
        <dbReference type="ARBA" id="ARBA00022454"/>
    </source>
</evidence>
<keyword evidence="17" id="KW-1185">Reference proteome</keyword>
<keyword evidence="11" id="KW-0234">DNA repair</keyword>
<keyword evidence="10 14" id="KW-0175">Coiled coil</keyword>
<sequence length="1216" mass="139577">MCGEREVLGQIKLSFDSINGAQMVCTRSMQLTVKKTSRSMKTLDGQLLVVRNGERSTISSRCAELDTVMPQYLGVSKAVLEYVIFCHQDESLWPLSEPAALKKRFDEIFEAQKYTKAITNLKDLVKAKNIELGKMKILLDQYRTDKDRAEKAKRRADELHGEIEEMRTQINALSKELTSISSQQEAHFLSAREFETILATLEMKRHEAISKSSHLSELSQHMLHLSESTPALLQMQSDYSSRLSSFTAAINSKKQLHLEKATDLENLRLALGAKMTEKGRIEAEKKQFESLLSERSAMIKEIALKHNIRGFDGPGLDDTLVEEFLSRVSRLSRDQNLVLERIKRENEEAVSSAQCSLSALTTQRQGWEQKKNYSASEVQGLDIKIRSLQRELEGLGIDGAREGMVKEELRLREQKFEEKLREIEEQMEVLQQELWQGTKDASARAQLEVLKQGIEMKKKALRQVLEVKRERITAVVGEGWGEADVERRLKGVLEQREEELQQVTRLREAQNQELSQITLKIDIATESLKRKKAEADKCKETVLGSWFDETVAENQIDDYHNALRDLEDQRKQFESAEFFTKYLTEALSYADHKEACKLCFRAFDHNEKSKFKETINRRMSKLITSATAETMTSLDAEIADLKNAGPFYDTYMRLTTSEIPALEKELQHQQAIKQKVLAAYNTIDRDHNTSATLKSEAESLKTPISDLSRLHREILSQETEMRDLHSSLLSTVGLRSPTELQDLLKLLSDQSKALKASLRTLETDREARRQNLVLAERQVNDARKRLSELQLQLMESQNLGERIEEFTQQKKRMWAMMDEAEDGIKKLGPQIQMQEARVSEAVQLAQEREMKQQREASRVSQSDIALRSIQQRVLSYVNEGGMQRLQVVAKEVEGLQQQVEEAGEDLGKRQEEIQKMQREHNQAGTTQRSIQENLRWRKNKQELEEIEKEILELEEQDAESKKERFTRDANTLANTHMRLSSEKSTLVGSLKTKDAHLLQLQADFLTDYSSAKSNYKSTLAEVHILQAIISDLTKYARALDLALMKYHSLKMLEINRIIEELWTQVYRGSDIDTILIRSDSEGAKGNQTNNYRVCMLKQDVEMDMRGRCSAGQRILACIIIRLALAECFGVNCGLIALDEPTTNLDKENVRSLAKALNEIIRQRMRQRNFQCIVITHDEEFLREMKVAEYVEGYYRVARGPSGNSGIERGEVRELMY</sequence>
<dbReference type="STRING" id="1076935.U4KVE1"/>
<dbReference type="InterPro" id="IPR038729">
    <property type="entry name" value="Rad50/SbcC_AAA"/>
</dbReference>
<evidence type="ECO:0000256" key="10">
    <source>
        <dbReference type="ARBA" id="ARBA00023054"/>
    </source>
</evidence>
<evidence type="ECO:0000256" key="2">
    <source>
        <dbReference type="ARBA" id="ARBA00004123"/>
    </source>
</evidence>
<comment type="subcellular location">
    <subcellularLocation>
        <location evidence="3">Chromosome</location>
    </subcellularLocation>
    <subcellularLocation>
        <location evidence="2">Nucleus</location>
    </subcellularLocation>
</comment>
<keyword evidence="5" id="KW-0158">Chromosome</keyword>
<evidence type="ECO:0000313" key="17">
    <source>
        <dbReference type="Proteomes" id="UP000018144"/>
    </source>
</evidence>
<feature type="coiled-coil region" evidence="14">
    <location>
        <begin position="406"/>
        <end position="440"/>
    </location>
</feature>
<dbReference type="Gene3D" id="3.40.50.300">
    <property type="entry name" value="P-loop containing nucleotide triphosphate hydrolases"/>
    <property type="match status" value="2"/>
</dbReference>
<dbReference type="EMBL" id="HF935256">
    <property type="protein sequence ID" value="CCX05498.1"/>
    <property type="molecule type" value="Genomic_DNA"/>
</dbReference>
<keyword evidence="9" id="KW-0862">Zinc</keyword>
<dbReference type="GO" id="GO:0051880">
    <property type="term" value="F:G-quadruplex DNA binding"/>
    <property type="evidence" value="ECO:0007669"/>
    <property type="project" value="TreeGrafter"/>
</dbReference>
<evidence type="ECO:0000256" key="14">
    <source>
        <dbReference type="SAM" id="Coils"/>
    </source>
</evidence>
<keyword evidence="6" id="KW-0479">Metal-binding</keyword>
<dbReference type="GO" id="GO:0007004">
    <property type="term" value="P:telomere maintenance via telomerase"/>
    <property type="evidence" value="ECO:0007669"/>
    <property type="project" value="TreeGrafter"/>
</dbReference>
<evidence type="ECO:0000256" key="6">
    <source>
        <dbReference type="ARBA" id="ARBA00022723"/>
    </source>
</evidence>
<accession>U4KVE1</accession>
<evidence type="ECO:0000256" key="13">
    <source>
        <dbReference type="ARBA" id="ARBA00049360"/>
    </source>
</evidence>
<dbReference type="GO" id="GO:0043047">
    <property type="term" value="F:single-stranded telomeric DNA binding"/>
    <property type="evidence" value="ECO:0007669"/>
    <property type="project" value="TreeGrafter"/>
</dbReference>
<feature type="coiled-coil region" evidence="14">
    <location>
        <begin position="885"/>
        <end position="968"/>
    </location>
</feature>
<organism evidence="16 17">
    <name type="scientific">Pyronema omphalodes (strain CBS 100304)</name>
    <name type="common">Pyronema confluens</name>
    <dbReference type="NCBI Taxonomy" id="1076935"/>
    <lineage>
        <taxon>Eukaryota</taxon>
        <taxon>Fungi</taxon>
        <taxon>Dikarya</taxon>
        <taxon>Ascomycota</taxon>
        <taxon>Pezizomycotina</taxon>
        <taxon>Pezizomycetes</taxon>
        <taxon>Pezizales</taxon>
        <taxon>Pyronemataceae</taxon>
        <taxon>Pyronema</taxon>
    </lineage>
</organism>
<evidence type="ECO:0000259" key="15">
    <source>
        <dbReference type="Pfam" id="PF13476"/>
    </source>
</evidence>
<evidence type="ECO:0000313" key="16">
    <source>
        <dbReference type="EMBL" id="CCX05498.1"/>
    </source>
</evidence>
<feature type="coiled-coil region" evidence="14">
    <location>
        <begin position="744"/>
        <end position="799"/>
    </location>
</feature>
<dbReference type="GO" id="GO:0006302">
    <property type="term" value="P:double-strand break repair"/>
    <property type="evidence" value="ECO:0007669"/>
    <property type="project" value="InterPro"/>
</dbReference>
<dbReference type="eggNOG" id="KOG0962">
    <property type="taxonomic scope" value="Eukaryota"/>
</dbReference>
<evidence type="ECO:0000256" key="11">
    <source>
        <dbReference type="ARBA" id="ARBA00023204"/>
    </source>
</evidence>
<evidence type="ECO:0000256" key="3">
    <source>
        <dbReference type="ARBA" id="ARBA00004286"/>
    </source>
</evidence>
<feature type="domain" description="Rad50/SbcC-type AAA" evidence="15">
    <location>
        <begin position="6"/>
        <end position="177"/>
    </location>
</feature>
<dbReference type="Proteomes" id="UP000018144">
    <property type="component" value="Unassembled WGS sequence"/>
</dbReference>
<dbReference type="SUPFAM" id="SSF52540">
    <property type="entry name" value="P-loop containing nucleoside triphosphate hydrolases"/>
    <property type="match status" value="1"/>
</dbReference>
<evidence type="ECO:0000256" key="4">
    <source>
        <dbReference type="ARBA" id="ARBA00009439"/>
    </source>
</evidence>
<reference evidence="16 17" key="1">
    <citation type="journal article" date="2013" name="PLoS Genet.">
        <title>The genome and development-dependent transcriptomes of Pyronema confluens: a window into fungal evolution.</title>
        <authorList>
            <person name="Traeger S."/>
            <person name="Altegoer F."/>
            <person name="Freitag M."/>
            <person name="Gabaldon T."/>
            <person name="Kempken F."/>
            <person name="Kumar A."/>
            <person name="Marcet-Houben M."/>
            <person name="Poggeler S."/>
            <person name="Stajich J.E."/>
            <person name="Nowrousian M."/>
        </authorList>
    </citation>
    <scope>NUCLEOTIDE SEQUENCE [LARGE SCALE GENOMIC DNA]</scope>
    <source>
        <strain evidence="17">CBS 100304</strain>
        <tissue evidence="16">Vegetative mycelium</tissue>
    </source>
</reference>
<dbReference type="InterPro" id="IPR027417">
    <property type="entry name" value="P-loop_NTPase"/>
</dbReference>
<evidence type="ECO:0000256" key="9">
    <source>
        <dbReference type="ARBA" id="ARBA00022833"/>
    </source>
</evidence>
<keyword evidence="12" id="KW-0539">Nucleus</keyword>
<dbReference type="GO" id="GO:0046872">
    <property type="term" value="F:metal ion binding"/>
    <property type="evidence" value="ECO:0007669"/>
    <property type="project" value="UniProtKB-KW"/>
</dbReference>
<feature type="coiled-coil region" evidence="14">
    <location>
        <begin position="139"/>
        <end position="183"/>
    </location>
</feature>
<dbReference type="GO" id="GO:0030870">
    <property type="term" value="C:Mre11 complex"/>
    <property type="evidence" value="ECO:0007669"/>
    <property type="project" value="TreeGrafter"/>
</dbReference>
<dbReference type="OrthoDB" id="18797at2759"/>
<comment type="catalytic activity">
    <reaction evidence="13">
        <text>ATP + H2O = ADP + phosphate + H(+)</text>
        <dbReference type="Rhea" id="RHEA:13065"/>
        <dbReference type="ChEBI" id="CHEBI:15377"/>
        <dbReference type="ChEBI" id="CHEBI:15378"/>
        <dbReference type="ChEBI" id="CHEBI:30616"/>
        <dbReference type="ChEBI" id="CHEBI:43474"/>
        <dbReference type="ChEBI" id="CHEBI:456216"/>
    </reaction>
</comment>
<evidence type="ECO:0000256" key="8">
    <source>
        <dbReference type="ARBA" id="ARBA00022801"/>
    </source>
</evidence>
<dbReference type="GO" id="GO:0000722">
    <property type="term" value="P:telomere maintenance via recombination"/>
    <property type="evidence" value="ECO:0007669"/>
    <property type="project" value="TreeGrafter"/>
</dbReference>
<protein>
    <submittedName>
        <fullName evidence="16">Similar to DNA repair protein RAD50 acc. no. P12753</fullName>
    </submittedName>
</protein>
<evidence type="ECO:0000256" key="1">
    <source>
        <dbReference type="ARBA" id="ARBA00001947"/>
    </source>
</evidence>
<dbReference type="Pfam" id="PF13476">
    <property type="entry name" value="AAA_23"/>
    <property type="match status" value="1"/>
</dbReference>
<keyword evidence="7" id="KW-0227">DNA damage</keyword>
<dbReference type="GO" id="GO:0003691">
    <property type="term" value="F:double-stranded telomeric DNA binding"/>
    <property type="evidence" value="ECO:0007669"/>
    <property type="project" value="TreeGrafter"/>
</dbReference>
<feature type="coiled-coil region" evidence="14">
    <location>
        <begin position="489"/>
        <end position="576"/>
    </location>
</feature>
<evidence type="ECO:0000256" key="7">
    <source>
        <dbReference type="ARBA" id="ARBA00022763"/>
    </source>
</evidence>
<dbReference type="OMA" id="FSDYYYR"/>
<keyword evidence="8" id="KW-0378">Hydrolase</keyword>
<comment type="cofactor">
    <cofactor evidence="1">
        <name>Zn(2+)</name>
        <dbReference type="ChEBI" id="CHEBI:29105"/>
    </cofactor>
</comment>
<comment type="similarity">
    <text evidence="4">Belongs to the SMC family. RAD50 subfamily.</text>
</comment>
<dbReference type="GO" id="GO:0016887">
    <property type="term" value="F:ATP hydrolysis activity"/>
    <property type="evidence" value="ECO:0007669"/>
    <property type="project" value="InterPro"/>
</dbReference>
<gene>
    <name evidence="16" type="ORF">PCON_05085</name>
</gene>
<dbReference type="FunFam" id="3.40.50.300:FF:000947">
    <property type="entry name" value="DNA repair protein RAD50"/>
    <property type="match status" value="1"/>
</dbReference>
<dbReference type="GO" id="GO:0070192">
    <property type="term" value="P:chromosome organization involved in meiotic cell cycle"/>
    <property type="evidence" value="ECO:0007669"/>
    <property type="project" value="TreeGrafter"/>
</dbReference>
<dbReference type="PANTHER" id="PTHR18867:SF12">
    <property type="entry name" value="DNA REPAIR PROTEIN RAD50"/>
    <property type="match status" value="1"/>
</dbReference>
<name>U4KVE1_PYROM</name>